<keyword evidence="3" id="KW-1185">Reference proteome</keyword>
<dbReference type="OrthoDB" id="73686at2"/>
<feature type="domain" description="Rhodanese" evidence="1">
    <location>
        <begin position="3"/>
        <end position="62"/>
    </location>
</feature>
<proteinExistence type="predicted"/>
<name>A0A1H6X6W2_9DEIO</name>
<organism evidence="2 3">
    <name type="scientific">Deinococcus reticulitermitis</name>
    <dbReference type="NCBI Taxonomy" id="856736"/>
    <lineage>
        <taxon>Bacteria</taxon>
        <taxon>Thermotogati</taxon>
        <taxon>Deinococcota</taxon>
        <taxon>Deinococci</taxon>
        <taxon>Deinococcales</taxon>
        <taxon>Deinococcaceae</taxon>
        <taxon>Deinococcus</taxon>
    </lineage>
</organism>
<evidence type="ECO:0000313" key="3">
    <source>
        <dbReference type="Proteomes" id="UP000199223"/>
    </source>
</evidence>
<protein>
    <recommendedName>
        <fullName evidence="1">Rhodanese domain-containing protein</fullName>
    </recommendedName>
</protein>
<dbReference type="AlphaFoldDB" id="A0A1H6X6W2"/>
<dbReference type="STRING" id="856736.SAMN04488058_10531"/>
<dbReference type="CDD" id="cd00158">
    <property type="entry name" value="RHOD"/>
    <property type="match status" value="1"/>
</dbReference>
<dbReference type="EMBL" id="FNZA01000005">
    <property type="protein sequence ID" value="SEJ22337.1"/>
    <property type="molecule type" value="Genomic_DNA"/>
</dbReference>
<evidence type="ECO:0000313" key="2">
    <source>
        <dbReference type="EMBL" id="SEJ22337.1"/>
    </source>
</evidence>
<dbReference type="InterPro" id="IPR001763">
    <property type="entry name" value="Rhodanese-like_dom"/>
</dbReference>
<dbReference type="PROSITE" id="PS50206">
    <property type="entry name" value="RHODANESE_3"/>
    <property type="match status" value="1"/>
</dbReference>
<dbReference type="Gene3D" id="3.40.250.10">
    <property type="entry name" value="Rhodanese-like domain"/>
    <property type="match status" value="1"/>
</dbReference>
<evidence type="ECO:0000259" key="1">
    <source>
        <dbReference type="PROSITE" id="PS50206"/>
    </source>
</evidence>
<dbReference type="Proteomes" id="UP000199223">
    <property type="component" value="Unassembled WGS sequence"/>
</dbReference>
<dbReference type="SUPFAM" id="SSF52821">
    <property type="entry name" value="Rhodanese/Cell cycle control phosphatase"/>
    <property type="match status" value="1"/>
</dbReference>
<dbReference type="InterPro" id="IPR036873">
    <property type="entry name" value="Rhodanese-like_dom_sf"/>
</dbReference>
<dbReference type="RefSeq" id="WP_092264028.1">
    <property type="nucleotide sequence ID" value="NZ_FNZA01000005.1"/>
</dbReference>
<gene>
    <name evidence="2" type="ORF">SAMN04488058_10531</name>
</gene>
<reference evidence="3" key="1">
    <citation type="submission" date="2016-10" db="EMBL/GenBank/DDBJ databases">
        <authorList>
            <person name="Varghese N."/>
            <person name="Submissions S."/>
        </authorList>
    </citation>
    <scope>NUCLEOTIDE SEQUENCE [LARGE SCALE GENOMIC DNA]</scope>
    <source>
        <strain evidence="3">CGMCC 1.10218</strain>
    </source>
</reference>
<sequence length="73" mass="7967">MPTVIDLRRPEERERAPLPGSVALTLEEIEDGAHGLRPEQGPFTVICTLGTRADLAARYLRADGLDARRGSPD</sequence>
<accession>A0A1H6X6W2</accession>